<evidence type="ECO:0000313" key="5">
    <source>
        <dbReference type="EMBL" id="KAJ4824261.1"/>
    </source>
</evidence>
<dbReference type="GO" id="GO:0010997">
    <property type="term" value="F:anaphase-promoting complex binding"/>
    <property type="evidence" value="ECO:0007669"/>
    <property type="project" value="InterPro"/>
</dbReference>
<sequence length="398" mass="44857">GDRFIPNRSLMDLDQAHGWLTKSTKQDNYTNSASTEAFRQRLTQSLTLDSEGRPFRMLVFRGSPKSSRKSNHLIDEMRRADMQALTDDMKQCNPRCLPKQPVKILEASRIVDDFYANTVDWGKNNILAVALGSELYLWNAENQSVVRLFRIQDNSDYVSSVAWSKDSRTLATGCTFSNVMMLWDVETSKCVRSLEGHTSRVAALAWNVRVGSQPTSRMQAHTEEVCGLKWSEGGNVLASGGNESVVYIWEASKMYSSKFLHRLSGHSAAVKALAWCPYQSNAQTMDLLRYGMHRRERICGLEWNTHHKEILTGHGYSEGEHQNKLCLWKYPSMTKVGQLSGHASRVLNLCQSPDGLTVVSAGADETLRFWEIFGPPSDEDSRLSKLDKLLSLKASPIR</sequence>
<dbReference type="SUPFAM" id="SSF50978">
    <property type="entry name" value="WD40 repeat-like"/>
    <property type="match status" value="1"/>
</dbReference>
<dbReference type="SMART" id="SM00320">
    <property type="entry name" value="WD40"/>
    <property type="match status" value="5"/>
</dbReference>
<dbReference type="InterPro" id="IPR001680">
    <property type="entry name" value="WD40_rpt"/>
</dbReference>
<dbReference type="GO" id="GO:0031145">
    <property type="term" value="P:anaphase-promoting complex-dependent catabolic process"/>
    <property type="evidence" value="ECO:0007669"/>
    <property type="project" value="TreeGrafter"/>
</dbReference>
<keyword evidence="6" id="KW-1185">Reference proteome</keyword>
<protein>
    <recommendedName>
        <fullName evidence="4">Anaphase-promoting complex subunit 4-like WD40 domain-containing protein</fullName>
    </recommendedName>
</protein>
<feature type="repeat" description="WD" evidence="3">
    <location>
        <begin position="339"/>
        <end position="372"/>
    </location>
</feature>
<dbReference type="InterPro" id="IPR033010">
    <property type="entry name" value="Cdc20/Fizzy"/>
</dbReference>
<dbReference type="Pfam" id="PF12894">
    <property type="entry name" value="ANAPC4_WD40"/>
    <property type="match status" value="1"/>
</dbReference>
<evidence type="ECO:0000313" key="6">
    <source>
        <dbReference type="Proteomes" id="UP001141552"/>
    </source>
</evidence>
<feature type="repeat" description="WD" evidence="3">
    <location>
        <begin position="218"/>
        <end position="250"/>
    </location>
</feature>
<proteinExistence type="predicted"/>
<organism evidence="5 6">
    <name type="scientific">Turnera subulata</name>
    <dbReference type="NCBI Taxonomy" id="218843"/>
    <lineage>
        <taxon>Eukaryota</taxon>
        <taxon>Viridiplantae</taxon>
        <taxon>Streptophyta</taxon>
        <taxon>Embryophyta</taxon>
        <taxon>Tracheophyta</taxon>
        <taxon>Spermatophyta</taxon>
        <taxon>Magnoliopsida</taxon>
        <taxon>eudicotyledons</taxon>
        <taxon>Gunneridae</taxon>
        <taxon>Pentapetalae</taxon>
        <taxon>rosids</taxon>
        <taxon>fabids</taxon>
        <taxon>Malpighiales</taxon>
        <taxon>Passifloraceae</taxon>
        <taxon>Turnera</taxon>
    </lineage>
</organism>
<keyword evidence="2" id="KW-0677">Repeat</keyword>
<accession>A0A9Q0F3D5</accession>
<dbReference type="Proteomes" id="UP001141552">
    <property type="component" value="Unassembled WGS sequence"/>
</dbReference>
<dbReference type="GO" id="GO:1905786">
    <property type="term" value="P:positive regulation of anaphase-promoting complex-dependent catabolic process"/>
    <property type="evidence" value="ECO:0007669"/>
    <property type="project" value="TreeGrafter"/>
</dbReference>
<feature type="domain" description="Anaphase-promoting complex subunit 4-like WD40" evidence="4">
    <location>
        <begin position="134"/>
        <end position="208"/>
    </location>
</feature>
<reference evidence="5" key="2">
    <citation type="journal article" date="2023" name="Plants (Basel)">
        <title>Annotation of the Turnera subulata (Passifloraceae) Draft Genome Reveals the S-Locus Evolved after the Divergence of Turneroideae from Passifloroideae in a Stepwise Manner.</title>
        <authorList>
            <person name="Henning P.M."/>
            <person name="Roalson E.H."/>
            <person name="Mir W."/>
            <person name="McCubbin A.G."/>
            <person name="Shore J.S."/>
        </authorList>
    </citation>
    <scope>NUCLEOTIDE SEQUENCE</scope>
    <source>
        <strain evidence="5">F60SS</strain>
    </source>
</reference>
<dbReference type="OrthoDB" id="10263272at2759"/>
<dbReference type="PANTHER" id="PTHR19918:SF43">
    <property type="entry name" value="CELL DIVISION CYCLE 20.2, COFACTOR OF APC COMPLEX-LIKE ISOFORM X2"/>
    <property type="match status" value="1"/>
</dbReference>
<dbReference type="InterPro" id="IPR015943">
    <property type="entry name" value="WD40/YVTN_repeat-like_dom_sf"/>
</dbReference>
<dbReference type="PANTHER" id="PTHR19918">
    <property type="entry name" value="CELL DIVISION CYCLE 20 CDC20 FIZZY -RELATED"/>
    <property type="match status" value="1"/>
</dbReference>
<dbReference type="PROSITE" id="PS50294">
    <property type="entry name" value="WD_REPEATS_REGION"/>
    <property type="match status" value="2"/>
</dbReference>
<evidence type="ECO:0000256" key="1">
    <source>
        <dbReference type="ARBA" id="ARBA00022574"/>
    </source>
</evidence>
<reference evidence="5" key="1">
    <citation type="submission" date="2022-02" db="EMBL/GenBank/DDBJ databases">
        <authorList>
            <person name="Henning P.M."/>
            <person name="McCubbin A.G."/>
            <person name="Shore J.S."/>
        </authorList>
    </citation>
    <scope>NUCLEOTIDE SEQUENCE</scope>
    <source>
        <strain evidence="5">F60SS</strain>
        <tissue evidence="5">Leaves</tissue>
    </source>
</reference>
<feature type="non-terminal residue" evidence="5">
    <location>
        <position position="398"/>
    </location>
</feature>
<dbReference type="InterPro" id="IPR019775">
    <property type="entry name" value="WD40_repeat_CS"/>
</dbReference>
<dbReference type="EMBL" id="JAKUCV010007229">
    <property type="protein sequence ID" value="KAJ4824261.1"/>
    <property type="molecule type" value="Genomic_DNA"/>
</dbReference>
<dbReference type="Gene3D" id="2.130.10.10">
    <property type="entry name" value="YVTN repeat-like/Quinoprotein amine dehydrogenase"/>
    <property type="match status" value="1"/>
</dbReference>
<keyword evidence="1 3" id="KW-0853">WD repeat</keyword>
<dbReference type="AlphaFoldDB" id="A0A9Q0F3D5"/>
<dbReference type="GO" id="GO:1990757">
    <property type="term" value="F:ubiquitin ligase activator activity"/>
    <property type="evidence" value="ECO:0007669"/>
    <property type="project" value="TreeGrafter"/>
</dbReference>
<dbReference type="PROSITE" id="PS00678">
    <property type="entry name" value="WD_REPEATS_1"/>
    <property type="match status" value="1"/>
</dbReference>
<evidence type="ECO:0000259" key="4">
    <source>
        <dbReference type="Pfam" id="PF12894"/>
    </source>
</evidence>
<gene>
    <name evidence="5" type="ORF">Tsubulata_031290</name>
</gene>
<name>A0A9Q0F3D5_9ROSI</name>
<dbReference type="PROSITE" id="PS50082">
    <property type="entry name" value="WD_REPEATS_2"/>
    <property type="match status" value="2"/>
</dbReference>
<dbReference type="Pfam" id="PF00400">
    <property type="entry name" value="WD40"/>
    <property type="match status" value="2"/>
</dbReference>
<dbReference type="GO" id="GO:0005680">
    <property type="term" value="C:anaphase-promoting complex"/>
    <property type="evidence" value="ECO:0007669"/>
    <property type="project" value="TreeGrafter"/>
</dbReference>
<dbReference type="InterPro" id="IPR024977">
    <property type="entry name" value="Apc4-like_WD40_dom"/>
</dbReference>
<evidence type="ECO:0000256" key="3">
    <source>
        <dbReference type="PROSITE-ProRule" id="PRU00221"/>
    </source>
</evidence>
<evidence type="ECO:0000256" key="2">
    <source>
        <dbReference type="ARBA" id="ARBA00022737"/>
    </source>
</evidence>
<comment type="caution">
    <text evidence="5">The sequence shown here is derived from an EMBL/GenBank/DDBJ whole genome shotgun (WGS) entry which is preliminary data.</text>
</comment>
<dbReference type="InterPro" id="IPR036322">
    <property type="entry name" value="WD40_repeat_dom_sf"/>
</dbReference>